<dbReference type="STRING" id="665118.SAMN02983003_1348"/>
<dbReference type="InterPro" id="IPR001845">
    <property type="entry name" value="HTH_ArsR_DNA-bd_dom"/>
</dbReference>
<evidence type="ECO:0000313" key="5">
    <source>
        <dbReference type="EMBL" id="SFZ82915.1"/>
    </source>
</evidence>
<dbReference type="GO" id="GO:0003700">
    <property type="term" value="F:DNA-binding transcription factor activity"/>
    <property type="evidence" value="ECO:0007669"/>
    <property type="project" value="InterPro"/>
</dbReference>
<dbReference type="PRINTS" id="PR00778">
    <property type="entry name" value="HTHARSR"/>
</dbReference>
<dbReference type="CDD" id="cd02440">
    <property type="entry name" value="AdoMet_MTases"/>
    <property type="match status" value="1"/>
</dbReference>
<dbReference type="SUPFAM" id="SSF53335">
    <property type="entry name" value="S-adenosyl-L-methionine-dependent methyltransferases"/>
    <property type="match status" value="1"/>
</dbReference>
<dbReference type="PROSITE" id="PS50987">
    <property type="entry name" value="HTH_ARSR_2"/>
    <property type="match status" value="1"/>
</dbReference>
<dbReference type="AlphaFoldDB" id="A0A1K2HVU2"/>
<dbReference type="InterPro" id="IPR011991">
    <property type="entry name" value="ArsR-like_HTH"/>
</dbReference>
<keyword evidence="1" id="KW-0805">Transcription regulation</keyword>
<evidence type="ECO:0000256" key="2">
    <source>
        <dbReference type="ARBA" id="ARBA00023125"/>
    </source>
</evidence>
<dbReference type="CDD" id="cd00090">
    <property type="entry name" value="HTH_ARSR"/>
    <property type="match status" value="1"/>
</dbReference>
<sequence length="320" mass="33993">MVDAGTLVSALRAAGEDTRLRVLALLGAGELSVKDITAILGQSQPRVSRHLKLLADAGLVERHAEGAWAYYRLADRPPGSDLVGWLLGALDPDDAANAADRERLAAIRAAQHAQATAFFAKVAGSWDQLRALHVPEAAVEAATLEILAGRQIDTLLDLGTGTGRMLELLAPLYRQGVGIDSSREMIAVARAKLAAAGIANAQVRLGDILDLEPGTRAADVVVLHQVLHYFDDPGRMLAAARNGLAAGGSVVVVDFAPHAHEFLRTEQAHRRLGLSESQMQGWASAARLSVAEIRHFPNPADPAGLTVSLWHLVDQKRSAS</sequence>
<dbReference type="Gene3D" id="3.40.50.150">
    <property type="entry name" value="Vaccinia Virus protein VP39"/>
    <property type="match status" value="1"/>
</dbReference>
<dbReference type="InterPro" id="IPR036390">
    <property type="entry name" value="WH_DNA-bd_sf"/>
</dbReference>
<evidence type="ECO:0000256" key="3">
    <source>
        <dbReference type="ARBA" id="ARBA00023163"/>
    </source>
</evidence>
<dbReference type="Pfam" id="PF13847">
    <property type="entry name" value="Methyltransf_31"/>
    <property type="match status" value="1"/>
</dbReference>
<keyword evidence="6" id="KW-1185">Reference proteome</keyword>
<evidence type="ECO:0000259" key="4">
    <source>
        <dbReference type="PROSITE" id="PS50987"/>
    </source>
</evidence>
<gene>
    <name evidence="5" type="ORF">SAMN02983003_1348</name>
</gene>
<dbReference type="EMBL" id="FPKU01000001">
    <property type="protein sequence ID" value="SFZ82915.1"/>
    <property type="molecule type" value="Genomic_DNA"/>
</dbReference>
<dbReference type="InterPro" id="IPR025714">
    <property type="entry name" value="Methyltranfer_dom"/>
</dbReference>
<keyword evidence="2" id="KW-0238">DNA-binding</keyword>
<dbReference type="GO" id="GO:0003677">
    <property type="term" value="F:DNA binding"/>
    <property type="evidence" value="ECO:0007669"/>
    <property type="project" value="UniProtKB-KW"/>
</dbReference>
<protein>
    <submittedName>
        <fullName evidence="5">Transcriptional regulator, ArsR family</fullName>
    </submittedName>
</protein>
<reference evidence="5 6" key="1">
    <citation type="submission" date="2016-11" db="EMBL/GenBank/DDBJ databases">
        <authorList>
            <person name="Jaros S."/>
            <person name="Januszkiewicz K."/>
            <person name="Wedrychowicz H."/>
        </authorList>
    </citation>
    <scope>NUCLEOTIDE SEQUENCE [LARGE SCALE GENOMIC DNA]</scope>
    <source>
        <strain evidence="5 6">ATCC 23634</strain>
    </source>
</reference>
<dbReference type="Gene3D" id="1.10.10.10">
    <property type="entry name" value="Winged helix-like DNA-binding domain superfamily/Winged helix DNA-binding domain"/>
    <property type="match status" value="1"/>
</dbReference>
<keyword evidence="3" id="KW-0804">Transcription</keyword>
<accession>A0A1K2HVU2</accession>
<dbReference type="InterPro" id="IPR029063">
    <property type="entry name" value="SAM-dependent_MTases_sf"/>
</dbReference>
<dbReference type="OrthoDB" id="9789575at2"/>
<proteinExistence type="predicted"/>
<dbReference type="InterPro" id="IPR036388">
    <property type="entry name" value="WH-like_DNA-bd_sf"/>
</dbReference>
<feature type="domain" description="HTH arsR-type" evidence="4">
    <location>
        <begin position="1"/>
        <end position="97"/>
    </location>
</feature>
<dbReference type="PANTHER" id="PTHR33154:SF33">
    <property type="entry name" value="TRANSCRIPTIONAL REPRESSOR SDPR"/>
    <property type="match status" value="1"/>
</dbReference>
<name>A0A1K2HVU2_9HYPH</name>
<dbReference type="Pfam" id="PF01022">
    <property type="entry name" value="HTH_5"/>
    <property type="match status" value="1"/>
</dbReference>
<organism evidence="5 6">
    <name type="scientific">Devosia enhydra</name>
    <dbReference type="NCBI Taxonomy" id="665118"/>
    <lineage>
        <taxon>Bacteria</taxon>
        <taxon>Pseudomonadati</taxon>
        <taxon>Pseudomonadota</taxon>
        <taxon>Alphaproteobacteria</taxon>
        <taxon>Hyphomicrobiales</taxon>
        <taxon>Devosiaceae</taxon>
        <taxon>Devosia</taxon>
    </lineage>
</organism>
<dbReference type="InterPro" id="IPR051081">
    <property type="entry name" value="HTH_MetalResp_TranReg"/>
</dbReference>
<evidence type="ECO:0000256" key="1">
    <source>
        <dbReference type="ARBA" id="ARBA00023015"/>
    </source>
</evidence>
<dbReference type="SUPFAM" id="SSF46785">
    <property type="entry name" value="Winged helix' DNA-binding domain"/>
    <property type="match status" value="1"/>
</dbReference>
<dbReference type="PANTHER" id="PTHR33154">
    <property type="entry name" value="TRANSCRIPTIONAL REGULATOR, ARSR FAMILY"/>
    <property type="match status" value="1"/>
</dbReference>
<dbReference type="SMART" id="SM00418">
    <property type="entry name" value="HTH_ARSR"/>
    <property type="match status" value="1"/>
</dbReference>
<dbReference type="NCBIfam" id="NF033788">
    <property type="entry name" value="HTH_metalloreg"/>
    <property type="match status" value="1"/>
</dbReference>
<evidence type="ECO:0000313" key="6">
    <source>
        <dbReference type="Proteomes" id="UP000183447"/>
    </source>
</evidence>
<dbReference type="Proteomes" id="UP000183447">
    <property type="component" value="Unassembled WGS sequence"/>
</dbReference>